<dbReference type="HOGENOM" id="CLU_070142_0_0_1"/>
<dbReference type="Proteomes" id="UP000000707">
    <property type="component" value="Unassembled WGS sequence"/>
</dbReference>
<gene>
    <name evidence="1" type="ORF">CANTEDRAFT_100439</name>
</gene>
<proteinExistence type="predicted"/>
<dbReference type="AlphaFoldDB" id="G3AWC1"/>
<protein>
    <submittedName>
        <fullName evidence="1">Uncharacterized protein</fullName>
    </submittedName>
</protein>
<keyword evidence="2" id="KW-1185">Reference proteome</keyword>
<dbReference type="PANTHER" id="PTHR21521">
    <property type="entry name" value="AMUN, ISOFORM A"/>
    <property type="match status" value="1"/>
</dbReference>
<evidence type="ECO:0000313" key="1">
    <source>
        <dbReference type="EMBL" id="EGV66508.1"/>
    </source>
</evidence>
<dbReference type="OrthoDB" id="8249012at2759"/>
<accession>G3AWC1</accession>
<dbReference type="eggNOG" id="ENOG502QR55">
    <property type="taxonomic scope" value="Eukaryota"/>
</dbReference>
<dbReference type="EMBL" id="GL996510">
    <property type="protein sequence ID" value="EGV66508.1"/>
    <property type="molecule type" value="Genomic_DNA"/>
</dbReference>
<reference evidence="1 2" key="1">
    <citation type="journal article" date="2011" name="Proc. Natl. Acad. Sci. U.S.A.">
        <title>Comparative genomics of xylose-fermenting fungi for enhanced biofuel production.</title>
        <authorList>
            <person name="Wohlbach D.J."/>
            <person name="Kuo A."/>
            <person name="Sato T.K."/>
            <person name="Potts K.M."/>
            <person name="Salamov A.A."/>
            <person name="LaButti K.M."/>
            <person name="Sun H."/>
            <person name="Clum A."/>
            <person name="Pangilinan J.L."/>
            <person name="Lindquist E.A."/>
            <person name="Lucas S."/>
            <person name="Lapidus A."/>
            <person name="Jin M."/>
            <person name="Gunawan C."/>
            <person name="Balan V."/>
            <person name="Dale B.E."/>
            <person name="Jeffries T.W."/>
            <person name="Zinkel R."/>
            <person name="Barry K.W."/>
            <person name="Grigoriev I.V."/>
            <person name="Gasch A.P."/>
        </authorList>
    </citation>
    <scope>NUCLEOTIDE SEQUENCE [LARGE SCALE GENOMIC DNA]</scope>
    <source>
        <strain evidence="2">ATCC 10573 / BCRC 21748 / CBS 615 / JCM 9827 / NBRC 10315 / NRRL Y-1498 / VKM Y-70</strain>
    </source>
</reference>
<dbReference type="KEGG" id="cten:18245379"/>
<dbReference type="RefSeq" id="XP_006683766.1">
    <property type="nucleotide sequence ID" value="XM_006683703.1"/>
</dbReference>
<sequence>MISTISHASTHLYPTITALLSTRKDKKYNRDRWTLQELDNWKDVELPQILKRRVEKQDGCYLTVPELKLLMDWKLAKGKFRPMLPKLISANLADDVERVTRTAMMMFVDGVCEFESLAGESREKYTQLVKKAMVELCRLKGVGPATASLVLSLLWSVSALSPPFFSDESFLYYVRPATKIKYNLKEYTDEYLPVFLGILEQEDEVTMNSLEKGGWALKMLEIHRDGILKGVAVGPYEGFLDHYADKTRTTKKRKLVDDKVPTTKRKHAAS</sequence>
<evidence type="ECO:0000313" key="2">
    <source>
        <dbReference type="Proteomes" id="UP000000707"/>
    </source>
</evidence>
<name>G3AWC1_CANTC</name>
<organism evidence="2">
    <name type="scientific">Candida tenuis (strain ATCC 10573 / BCRC 21748 / CBS 615 / JCM 9827 / NBRC 10315 / NRRL Y-1498 / VKM Y-70)</name>
    <name type="common">Yeast</name>
    <name type="synonym">Yamadazyma tenuis</name>
    <dbReference type="NCBI Taxonomy" id="590646"/>
    <lineage>
        <taxon>Eukaryota</taxon>
        <taxon>Fungi</taxon>
        <taxon>Dikarya</taxon>
        <taxon>Ascomycota</taxon>
        <taxon>Saccharomycotina</taxon>
        <taxon>Pichiomycetes</taxon>
        <taxon>Debaryomycetaceae</taxon>
        <taxon>Yamadazyma</taxon>
    </lineage>
</organism>
<dbReference type="PANTHER" id="PTHR21521:SF0">
    <property type="entry name" value="AMUN, ISOFORM A"/>
    <property type="match status" value="1"/>
</dbReference>
<dbReference type="STRING" id="590646.G3AWC1"/>
<dbReference type="GeneID" id="18245379"/>